<accession>A0ABP8HNV8</accession>
<dbReference type="Proteomes" id="UP001501671">
    <property type="component" value="Unassembled WGS sequence"/>
</dbReference>
<organism evidence="2 3">
    <name type="scientific">Pigmentiphaga soli</name>
    <dbReference type="NCBI Taxonomy" id="1007095"/>
    <lineage>
        <taxon>Bacteria</taxon>
        <taxon>Pseudomonadati</taxon>
        <taxon>Pseudomonadota</taxon>
        <taxon>Betaproteobacteria</taxon>
        <taxon>Burkholderiales</taxon>
        <taxon>Alcaligenaceae</taxon>
        <taxon>Pigmentiphaga</taxon>
    </lineage>
</organism>
<evidence type="ECO:0000313" key="3">
    <source>
        <dbReference type="Proteomes" id="UP001501671"/>
    </source>
</evidence>
<dbReference type="PANTHER" id="PTHR14119:SF3">
    <property type="entry name" value="ISOCHORISMATASE DOMAIN-CONTAINING PROTEIN 2"/>
    <property type="match status" value="1"/>
</dbReference>
<proteinExistence type="predicted"/>
<dbReference type="EMBL" id="BAABFO010000031">
    <property type="protein sequence ID" value="GAA4341910.1"/>
    <property type="molecule type" value="Genomic_DNA"/>
</dbReference>
<keyword evidence="2" id="KW-0378">Hydrolase</keyword>
<dbReference type="Gene3D" id="3.40.50.850">
    <property type="entry name" value="Isochorismatase-like"/>
    <property type="match status" value="1"/>
</dbReference>
<dbReference type="PANTHER" id="PTHR14119">
    <property type="entry name" value="HYDROLASE"/>
    <property type="match status" value="1"/>
</dbReference>
<dbReference type="RefSeq" id="WP_345251998.1">
    <property type="nucleotide sequence ID" value="NZ_BAABFO010000031.1"/>
</dbReference>
<keyword evidence="3" id="KW-1185">Reference proteome</keyword>
<reference evidence="3" key="1">
    <citation type="journal article" date="2019" name="Int. J. Syst. Evol. Microbiol.">
        <title>The Global Catalogue of Microorganisms (GCM) 10K type strain sequencing project: providing services to taxonomists for standard genome sequencing and annotation.</title>
        <authorList>
            <consortium name="The Broad Institute Genomics Platform"/>
            <consortium name="The Broad Institute Genome Sequencing Center for Infectious Disease"/>
            <person name="Wu L."/>
            <person name="Ma J."/>
        </authorList>
    </citation>
    <scope>NUCLEOTIDE SEQUENCE [LARGE SCALE GENOMIC DNA]</scope>
    <source>
        <strain evidence="3">JCM 17666</strain>
    </source>
</reference>
<dbReference type="GO" id="GO:0016787">
    <property type="term" value="F:hydrolase activity"/>
    <property type="evidence" value="ECO:0007669"/>
    <property type="project" value="UniProtKB-KW"/>
</dbReference>
<evidence type="ECO:0000313" key="2">
    <source>
        <dbReference type="EMBL" id="GAA4341910.1"/>
    </source>
</evidence>
<sequence>MTSVSAKKMSAAESQLLVVDMQERLLPAMHAGPRALERVLALAGTAADLAIPWLCSEQYPQGLGPTVQPLAALLSADQPALAKLAFSCVGEPALAARMSQLRERAGRRQAIVTGIEAHVCVLQTCLDLLAQGFEVFVVADAVDSRHPANHALALDRMRQAGASIVSTEMVLFEWVGAAGTDAFKHVSRRVKGLS</sequence>
<name>A0ABP8HNV8_9BURK</name>
<gene>
    <name evidence="2" type="ORF">GCM10023144_43190</name>
</gene>
<dbReference type="SUPFAM" id="SSF52499">
    <property type="entry name" value="Isochorismatase-like hydrolases"/>
    <property type="match status" value="1"/>
</dbReference>
<protein>
    <submittedName>
        <fullName evidence="2">Hydrolase</fullName>
    </submittedName>
</protein>
<dbReference type="InterPro" id="IPR050993">
    <property type="entry name" value="Isochorismatase_domain"/>
</dbReference>
<dbReference type="Pfam" id="PF00857">
    <property type="entry name" value="Isochorismatase"/>
    <property type="match status" value="1"/>
</dbReference>
<dbReference type="InterPro" id="IPR000868">
    <property type="entry name" value="Isochorismatase-like_dom"/>
</dbReference>
<comment type="caution">
    <text evidence="2">The sequence shown here is derived from an EMBL/GenBank/DDBJ whole genome shotgun (WGS) entry which is preliminary data.</text>
</comment>
<feature type="domain" description="Isochorismatase-like" evidence="1">
    <location>
        <begin position="15"/>
        <end position="168"/>
    </location>
</feature>
<evidence type="ECO:0000259" key="1">
    <source>
        <dbReference type="Pfam" id="PF00857"/>
    </source>
</evidence>
<dbReference type="InterPro" id="IPR036380">
    <property type="entry name" value="Isochorismatase-like_sf"/>
</dbReference>
<dbReference type="CDD" id="cd01012">
    <property type="entry name" value="YcaC_related"/>
    <property type="match status" value="1"/>
</dbReference>